<comment type="caution">
    <text evidence="1">The sequence shown here is derived from an EMBL/GenBank/DDBJ whole genome shotgun (WGS) entry which is preliminary data.</text>
</comment>
<reference evidence="1 2" key="1">
    <citation type="submission" date="2022-10" db="EMBL/GenBank/DDBJ databases">
        <title>Ruegeria sp. nov., isolated from ocean surface water.</title>
        <authorList>
            <person name="He W."/>
            <person name="Wang L."/>
            <person name="Zhang D.-F."/>
        </authorList>
    </citation>
    <scope>NUCLEOTIDE SEQUENCE [LARGE SCALE GENOMIC DNA]</scope>
    <source>
        <strain evidence="1 2">WL0004</strain>
    </source>
</reference>
<dbReference type="EMBL" id="JAOVQN010000021">
    <property type="protein sequence ID" value="MCU9839703.1"/>
    <property type="molecule type" value="Genomic_DNA"/>
</dbReference>
<evidence type="ECO:0000313" key="1">
    <source>
        <dbReference type="EMBL" id="MCU9839703.1"/>
    </source>
</evidence>
<proteinExistence type="predicted"/>
<accession>A0ABT2WUY5</accession>
<dbReference type="Proteomes" id="UP001321014">
    <property type="component" value="Unassembled WGS sequence"/>
</dbReference>
<name>A0ABT2WUY5_9RHOB</name>
<protein>
    <submittedName>
        <fullName evidence="1">Uncharacterized protein</fullName>
    </submittedName>
</protein>
<evidence type="ECO:0000313" key="2">
    <source>
        <dbReference type="Proteomes" id="UP001321014"/>
    </source>
</evidence>
<organism evidence="1 2">
    <name type="scientific">Ruegeria marisflavi</name>
    <dbReference type="NCBI Taxonomy" id="2984152"/>
    <lineage>
        <taxon>Bacteria</taxon>
        <taxon>Pseudomonadati</taxon>
        <taxon>Pseudomonadota</taxon>
        <taxon>Alphaproteobacteria</taxon>
        <taxon>Rhodobacterales</taxon>
        <taxon>Roseobacteraceae</taxon>
        <taxon>Ruegeria</taxon>
    </lineage>
</organism>
<gene>
    <name evidence="1" type="ORF">OEZ49_18170</name>
</gene>
<sequence>MFMNVSPFVATRLRPLADKLAPTSGPANPTSRESLATAAQQDFAIQPVAETLCHTSFDRLRAQTRLSADLSKGNLRKIR</sequence>
<keyword evidence="2" id="KW-1185">Reference proteome</keyword>